<evidence type="ECO:0000256" key="3">
    <source>
        <dbReference type="ARBA" id="ARBA00022692"/>
    </source>
</evidence>
<feature type="transmembrane region" description="Helical" evidence="9">
    <location>
        <begin position="238"/>
        <end position="256"/>
    </location>
</feature>
<evidence type="ECO:0000256" key="4">
    <source>
        <dbReference type="ARBA" id="ARBA00022723"/>
    </source>
</evidence>
<dbReference type="Gene3D" id="1.20.5.100">
    <property type="entry name" value="Cytochrome c1, transmembrane anchor, C-terminal"/>
    <property type="match status" value="1"/>
</dbReference>
<evidence type="ECO:0000313" key="12">
    <source>
        <dbReference type="EMBL" id="CAA6806949.1"/>
    </source>
</evidence>
<keyword evidence="6 8" id="KW-0408">Iron</keyword>
<evidence type="ECO:0000256" key="5">
    <source>
        <dbReference type="ARBA" id="ARBA00022989"/>
    </source>
</evidence>
<feature type="binding site" description="covalent" evidence="8">
    <location>
        <position position="55"/>
    </location>
    <ligand>
        <name>heme c</name>
        <dbReference type="ChEBI" id="CHEBI:61717"/>
    </ligand>
</feature>
<feature type="signal peptide" evidence="10">
    <location>
        <begin position="1"/>
        <end position="20"/>
    </location>
</feature>
<keyword evidence="2 8" id="KW-0349">Heme</keyword>
<dbReference type="AlphaFoldDB" id="A0A6S6SL76"/>
<dbReference type="InterPro" id="IPR009056">
    <property type="entry name" value="Cyt_c-like_dom"/>
</dbReference>
<feature type="binding site" description="covalent" evidence="8">
    <location>
        <position position="51"/>
    </location>
    <ligand>
        <name>heme c</name>
        <dbReference type="ChEBI" id="CHEBI:61717"/>
    </ligand>
</feature>
<evidence type="ECO:0000259" key="11">
    <source>
        <dbReference type="PROSITE" id="PS51007"/>
    </source>
</evidence>
<dbReference type="GO" id="GO:0009055">
    <property type="term" value="F:electron transfer activity"/>
    <property type="evidence" value="ECO:0007669"/>
    <property type="project" value="InterPro"/>
</dbReference>
<dbReference type="Pfam" id="PF02167">
    <property type="entry name" value="Cytochrom_C1"/>
    <property type="match status" value="2"/>
</dbReference>
<dbReference type="EMBL" id="CACVAY010000032">
    <property type="protein sequence ID" value="CAA6806949.1"/>
    <property type="molecule type" value="Genomic_DNA"/>
</dbReference>
<dbReference type="GO" id="GO:0016020">
    <property type="term" value="C:membrane"/>
    <property type="evidence" value="ECO:0007669"/>
    <property type="project" value="UniProtKB-SubCell"/>
</dbReference>
<protein>
    <submittedName>
        <fullName evidence="12">Ubiquinol cytochrome C oxidoreductase, cytochrome C1 subunit</fullName>
    </submittedName>
</protein>
<evidence type="ECO:0000256" key="2">
    <source>
        <dbReference type="ARBA" id="ARBA00022617"/>
    </source>
</evidence>
<dbReference type="PANTHER" id="PTHR10266:SF3">
    <property type="entry name" value="CYTOCHROME C1, HEME PROTEIN, MITOCHONDRIAL"/>
    <property type="match status" value="1"/>
</dbReference>
<evidence type="ECO:0000256" key="10">
    <source>
        <dbReference type="SAM" id="SignalP"/>
    </source>
</evidence>
<comment type="cofactor">
    <cofactor evidence="8">
        <name>heme c</name>
        <dbReference type="ChEBI" id="CHEBI:61717"/>
    </cofactor>
    <text evidence="8">Binds 1 heme c group covalently per subunit.</text>
</comment>
<reference evidence="12" key="1">
    <citation type="submission" date="2020-01" db="EMBL/GenBank/DDBJ databases">
        <authorList>
            <person name="Meier V. D."/>
            <person name="Meier V D."/>
        </authorList>
    </citation>
    <scope>NUCLEOTIDE SEQUENCE</scope>
    <source>
        <strain evidence="12">HLG_WM_MAG_07</strain>
    </source>
</reference>
<dbReference type="Gene3D" id="1.10.760.10">
    <property type="entry name" value="Cytochrome c-like domain"/>
    <property type="match status" value="1"/>
</dbReference>
<keyword evidence="7 9" id="KW-0472">Membrane</keyword>
<dbReference type="GO" id="GO:0020037">
    <property type="term" value="F:heme binding"/>
    <property type="evidence" value="ECO:0007669"/>
    <property type="project" value="InterPro"/>
</dbReference>
<proteinExistence type="predicted"/>
<keyword evidence="4 8" id="KW-0479">Metal-binding</keyword>
<organism evidence="12">
    <name type="scientific">uncultured Thiotrichaceae bacterium</name>
    <dbReference type="NCBI Taxonomy" id="298394"/>
    <lineage>
        <taxon>Bacteria</taxon>
        <taxon>Pseudomonadati</taxon>
        <taxon>Pseudomonadota</taxon>
        <taxon>Gammaproteobacteria</taxon>
        <taxon>Thiotrichales</taxon>
        <taxon>Thiotrichaceae</taxon>
        <taxon>environmental samples</taxon>
    </lineage>
</organism>
<name>A0A6S6SL76_9GAMM</name>
<evidence type="ECO:0000256" key="8">
    <source>
        <dbReference type="PIRSR" id="PIRSR602326-1"/>
    </source>
</evidence>
<dbReference type="InterPro" id="IPR036909">
    <property type="entry name" value="Cyt_c-like_dom_sf"/>
</dbReference>
<keyword evidence="3 9" id="KW-0812">Transmembrane</keyword>
<sequence length="265" mass="29491">MKKQLLIALSTALLSSSLLAAGGGIELEKAPIDVHDKSSLQNGLRYYTNYCAGCHSLSSSRYNRVAKDAGMAVVPIDDSDEAATLADANAKLMYENIVFTTDKEGKPVNLGSLMHSSINKDDAANWFGAPPPDLSLVGRSRGSDWIYTYLKSFYLDPKRPVGVNNTAFPNVGMPHVLWELQGWQTLEEHDDGHGHVEQTLHLSQPGTMSPAEYDVVVRDLTNFLTYVSEPAQLHRKTYGIFTMIFLAFFTVLAYMLKKEYWKDIH</sequence>
<feature type="domain" description="Cytochrome c" evidence="11">
    <location>
        <begin position="38"/>
        <end position="231"/>
    </location>
</feature>
<feature type="chain" id="PRO_5028365652" evidence="10">
    <location>
        <begin position="21"/>
        <end position="265"/>
    </location>
</feature>
<evidence type="ECO:0000256" key="1">
    <source>
        <dbReference type="ARBA" id="ARBA00004370"/>
    </source>
</evidence>
<dbReference type="SUPFAM" id="SSF46626">
    <property type="entry name" value="Cytochrome c"/>
    <property type="match status" value="1"/>
</dbReference>
<evidence type="ECO:0000256" key="9">
    <source>
        <dbReference type="SAM" id="Phobius"/>
    </source>
</evidence>
<evidence type="ECO:0000256" key="6">
    <source>
        <dbReference type="ARBA" id="ARBA00023004"/>
    </source>
</evidence>
<dbReference type="GO" id="GO:0046872">
    <property type="term" value="F:metal ion binding"/>
    <property type="evidence" value="ECO:0007669"/>
    <property type="project" value="UniProtKB-KW"/>
</dbReference>
<dbReference type="PROSITE" id="PS51007">
    <property type="entry name" value="CYTC"/>
    <property type="match status" value="1"/>
</dbReference>
<feature type="binding site" description="covalent" evidence="8">
    <location>
        <position position="54"/>
    </location>
    <ligand>
        <name>heme c</name>
        <dbReference type="ChEBI" id="CHEBI:61717"/>
    </ligand>
</feature>
<keyword evidence="10" id="KW-0732">Signal</keyword>
<gene>
    <name evidence="12" type="ORF">HELGO_WM12253</name>
</gene>
<dbReference type="InterPro" id="IPR002326">
    <property type="entry name" value="Cyt_c1"/>
</dbReference>
<keyword evidence="5 9" id="KW-1133">Transmembrane helix</keyword>
<accession>A0A6S6SL76</accession>
<evidence type="ECO:0000256" key="7">
    <source>
        <dbReference type="ARBA" id="ARBA00023136"/>
    </source>
</evidence>
<dbReference type="PANTHER" id="PTHR10266">
    <property type="entry name" value="CYTOCHROME C1"/>
    <property type="match status" value="1"/>
</dbReference>
<comment type="subcellular location">
    <subcellularLocation>
        <location evidence="1">Membrane</location>
    </subcellularLocation>
</comment>